<protein>
    <recommendedName>
        <fullName evidence="3">Pyrroloquinoline quinone-dependent pyranose dehydrogenase beta-propeller domain-containing protein</fullName>
    </recommendedName>
</protein>
<feature type="region of interest" description="Disordered" evidence="1">
    <location>
        <begin position="461"/>
        <end position="480"/>
    </location>
</feature>
<evidence type="ECO:0000256" key="1">
    <source>
        <dbReference type="SAM" id="MobiDB-lite"/>
    </source>
</evidence>
<feature type="domain" description="Pyrroloquinoline quinone-dependent pyranose dehydrogenase beta-propeller" evidence="3">
    <location>
        <begin position="70"/>
        <end position="248"/>
    </location>
</feature>
<evidence type="ECO:0000256" key="2">
    <source>
        <dbReference type="SAM" id="SignalP"/>
    </source>
</evidence>
<dbReference type="InterPro" id="IPR011041">
    <property type="entry name" value="Quinoprot_gluc/sorb_DH_b-prop"/>
</dbReference>
<keyword evidence="2" id="KW-0732">Signal</keyword>
<comment type="caution">
    <text evidence="4">The sequence shown here is derived from an EMBL/GenBank/DDBJ whole genome shotgun (WGS) entry which is preliminary data.</text>
</comment>
<evidence type="ECO:0000313" key="5">
    <source>
        <dbReference type="Proteomes" id="UP000663852"/>
    </source>
</evidence>
<dbReference type="Pfam" id="PF22807">
    <property type="entry name" value="TrAA12"/>
    <property type="match status" value="2"/>
</dbReference>
<dbReference type="SUPFAM" id="SSF50952">
    <property type="entry name" value="Soluble quinoprotein glucose dehydrogenase"/>
    <property type="match status" value="1"/>
</dbReference>
<reference evidence="4" key="1">
    <citation type="submission" date="2021-02" db="EMBL/GenBank/DDBJ databases">
        <authorList>
            <person name="Nowell W R."/>
        </authorList>
    </citation>
    <scope>NUCLEOTIDE SEQUENCE</scope>
</reference>
<evidence type="ECO:0000313" key="4">
    <source>
        <dbReference type="EMBL" id="CAF0855700.1"/>
    </source>
</evidence>
<name>A0A813W4Z3_ADIRI</name>
<dbReference type="AlphaFoldDB" id="A0A813W4Z3"/>
<dbReference type="OrthoDB" id="9972746at2759"/>
<accession>A0A813W4Z3</accession>
<dbReference type="Gene3D" id="2.120.10.30">
    <property type="entry name" value="TolB, C-terminal domain"/>
    <property type="match status" value="1"/>
</dbReference>
<dbReference type="PANTHER" id="PTHR19328">
    <property type="entry name" value="HEDGEHOG-INTERACTING PROTEIN"/>
    <property type="match status" value="1"/>
</dbReference>
<feature type="chain" id="PRO_5032814325" description="Pyrroloquinoline quinone-dependent pyranose dehydrogenase beta-propeller domain-containing protein" evidence="2">
    <location>
        <begin position="18"/>
        <end position="723"/>
    </location>
</feature>
<dbReference type="Proteomes" id="UP000663852">
    <property type="component" value="Unassembled WGS sequence"/>
</dbReference>
<dbReference type="EMBL" id="CAJNOJ010000023">
    <property type="protein sequence ID" value="CAF0855700.1"/>
    <property type="molecule type" value="Genomic_DNA"/>
</dbReference>
<organism evidence="4 5">
    <name type="scientific">Adineta ricciae</name>
    <name type="common">Rotifer</name>
    <dbReference type="NCBI Taxonomy" id="249248"/>
    <lineage>
        <taxon>Eukaryota</taxon>
        <taxon>Metazoa</taxon>
        <taxon>Spiralia</taxon>
        <taxon>Gnathifera</taxon>
        <taxon>Rotifera</taxon>
        <taxon>Eurotatoria</taxon>
        <taxon>Bdelloidea</taxon>
        <taxon>Adinetida</taxon>
        <taxon>Adinetidae</taxon>
        <taxon>Adineta</taxon>
    </lineage>
</organism>
<sequence>MFSFGILLILLPCIAMGKHLQVFPTKLFIPKPIRIFVADLPAPYHTDSIQKPPIVVSIPENATFYLPDSKFRVSVYCDHMESPRKMIYTPKGDILVTEMRGNQILILTHNGTRKSVFADQSNGISQAFGMIFVKGWFYVANAGSLRRYPYRFNDKRLYGTGEILMTYESSYHWTRNLIVSPNQDHLYITIGSGSNVDIEYPPRASIQITNLDGSDNQTLAWGLRNPVGIDFHPKTADLYVTVQERDHLGDDLVPDYFTRVQKDDFYGWPFAYLSSKNIDPHRRFLNGSSERPDLVARTRTPDVLFQAHSSVLDMKFYRGKQFPKYYQNGAFAAFHGSWNRDIGVGFNLVFIPFGNDNRPKGHYEEFLRGFMVDSKGPKTFGRPVGLLEMQDGTKLSSNDLSKDQDEGWLSCEELETIEKRFNDLLQEPKQKKSILINKIQQCQDQRAKSCDRLAISDENSNRPLMCTPRQSSRNKTEDEASQKCSLIYDNNTTRPRPQTPRQIHSSSSTRTVLTANDILKVESSYRSIGTQVFACHCLCDLFITTADRLAKLEDWIRFQHGLPVWLLNSGTDLKRTSRFSLIIAEHGSGFPIWEDTINGFSDVKQARAQHITFRLSDQKTLAVLRFHDLTASKDFYSYYKSIRCDTRYEHLFSTEALNKHHRSSSCGSLLRKRRKNHKSINKSSISNPCQFQHITCLQVKDRVRLITLDQCLIPCHNYSNEQI</sequence>
<proteinExistence type="predicted"/>
<evidence type="ECO:0000259" key="3">
    <source>
        <dbReference type="Pfam" id="PF22807"/>
    </source>
</evidence>
<dbReference type="InterPro" id="IPR011042">
    <property type="entry name" value="6-blade_b-propeller_TolB-like"/>
</dbReference>
<gene>
    <name evidence="4" type="ORF">EDS130_LOCUS7544</name>
</gene>
<dbReference type="InterPro" id="IPR054539">
    <property type="entry name" value="Beta-prop_PDH"/>
</dbReference>
<feature type="domain" description="Pyrroloquinoline quinone-dependent pyranose dehydrogenase beta-propeller" evidence="3">
    <location>
        <begin position="298"/>
        <end position="360"/>
    </location>
</feature>
<dbReference type="PANTHER" id="PTHR19328:SF55">
    <property type="entry name" value="BLR6566 PROTEIN"/>
    <property type="match status" value="1"/>
</dbReference>
<feature type="signal peptide" evidence="2">
    <location>
        <begin position="1"/>
        <end position="17"/>
    </location>
</feature>
<feature type="compositionally biased region" description="Polar residues" evidence="1">
    <location>
        <begin position="461"/>
        <end position="473"/>
    </location>
</feature>